<accession>A0A139AQF9</accession>
<dbReference type="InterPro" id="IPR036188">
    <property type="entry name" value="FAD/NAD-bd_sf"/>
</dbReference>
<dbReference type="AlphaFoldDB" id="A0A139AQF9"/>
<dbReference type="Gene3D" id="3.50.50.60">
    <property type="entry name" value="FAD/NAD(P)-binding domain"/>
    <property type="match status" value="1"/>
</dbReference>
<feature type="compositionally biased region" description="Polar residues" evidence="1">
    <location>
        <begin position="1"/>
        <end position="20"/>
    </location>
</feature>
<proteinExistence type="predicted"/>
<gene>
    <name evidence="2" type="ORF">M427DRAFT_198653</name>
</gene>
<name>A0A139AQF9_GONPJ</name>
<organism evidence="2 3">
    <name type="scientific">Gonapodya prolifera (strain JEL478)</name>
    <name type="common">Monoblepharis prolifera</name>
    <dbReference type="NCBI Taxonomy" id="1344416"/>
    <lineage>
        <taxon>Eukaryota</taxon>
        <taxon>Fungi</taxon>
        <taxon>Fungi incertae sedis</taxon>
        <taxon>Chytridiomycota</taxon>
        <taxon>Chytridiomycota incertae sedis</taxon>
        <taxon>Monoblepharidomycetes</taxon>
        <taxon>Monoblepharidales</taxon>
        <taxon>Gonapodyaceae</taxon>
        <taxon>Gonapodya</taxon>
    </lineage>
</organism>
<dbReference type="OrthoDB" id="76038at2759"/>
<evidence type="ECO:0008006" key="4">
    <source>
        <dbReference type="Google" id="ProtNLM"/>
    </source>
</evidence>
<reference evidence="2 3" key="1">
    <citation type="journal article" date="2015" name="Genome Biol. Evol.">
        <title>Phylogenomic analyses indicate that early fungi evolved digesting cell walls of algal ancestors of land plants.</title>
        <authorList>
            <person name="Chang Y."/>
            <person name="Wang S."/>
            <person name="Sekimoto S."/>
            <person name="Aerts A.L."/>
            <person name="Choi C."/>
            <person name="Clum A."/>
            <person name="LaButti K.M."/>
            <person name="Lindquist E.A."/>
            <person name="Yee Ngan C."/>
            <person name="Ohm R.A."/>
            <person name="Salamov A.A."/>
            <person name="Grigoriev I.V."/>
            <person name="Spatafora J.W."/>
            <person name="Berbee M.L."/>
        </authorList>
    </citation>
    <scope>NUCLEOTIDE SEQUENCE [LARGE SCALE GENOMIC DNA]</scope>
    <source>
        <strain evidence="2 3">JEL478</strain>
    </source>
</reference>
<dbReference type="SUPFAM" id="SSF51905">
    <property type="entry name" value="FAD/NAD(P)-binding domain"/>
    <property type="match status" value="1"/>
</dbReference>
<dbReference type="Proteomes" id="UP000070544">
    <property type="component" value="Unassembled WGS sequence"/>
</dbReference>
<feature type="region of interest" description="Disordered" evidence="1">
    <location>
        <begin position="1"/>
        <end position="35"/>
    </location>
</feature>
<evidence type="ECO:0000313" key="3">
    <source>
        <dbReference type="Proteomes" id="UP000070544"/>
    </source>
</evidence>
<feature type="region of interest" description="Disordered" evidence="1">
    <location>
        <begin position="178"/>
        <end position="203"/>
    </location>
</feature>
<dbReference type="EMBL" id="KQ965741">
    <property type="protein sequence ID" value="KXS18743.1"/>
    <property type="molecule type" value="Genomic_DNA"/>
</dbReference>
<dbReference type="PANTHER" id="PTHR38663">
    <property type="match status" value="1"/>
</dbReference>
<dbReference type="PANTHER" id="PTHR38663:SF1">
    <property type="entry name" value="L-ORNITHINE N(5)-MONOOXYGENASE"/>
    <property type="match status" value="1"/>
</dbReference>
<evidence type="ECO:0000313" key="2">
    <source>
        <dbReference type="EMBL" id="KXS18743.1"/>
    </source>
</evidence>
<feature type="region of interest" description="Disordered" evidence="1">
    <location>
        <begin position="318"/>
        <end position="344"/>
    </location>
</feature>
<protein>
    <recommendedName>
        <fullName evidence="4">L-ornithine N(5)-monooxygenase</fullName>
    </recommendedName>
</protein>
<feature type="region of interest" description="Disordered" evidence="1">
    <location>
        <begin position="602"/>
        <end position="630"/>
    </location>
</feature>
<evidence type="ECO:0000256" key="1">
    <source>
        <dbReference type="SAM" id="MobiDB-lite"/>
    </source>
</evidence>
<dbReference type="OMA" id="KHGRKMN"/>
<keyword evidence="3" id="KW-1185">Reference proteome</keyword>
<sequence length="658" mass="72013">MGNFVATDTSSPQPQVQAQAHSPDPIHPPSTTPSTATATVAELEPCCPNQCYDLVVIGAGPHALALVARLLERRPHALISDAEHGRLHRLQSTRRGGAAAPRQGGSQRILVIDRYGAWMHRWDACFSAYQISHLRSPMFFHMDPADIDSLRAFAHAQGRCNELHDMTHIVDEGCSRSGCARSGNRGGAKSGRRPTNFNQRDREQFHSPSTRLFADFCASLVDRYNLYDMVVRGVCTGVDVVPSSSSSAPRFRVTYQCTESSCTHTVTLFAKSVVAAVGNNNMSRVPDFVRSIQGQYPASRICHASEFVDQCLDGGDSEEAAATESTRPESFADPGPDMASATATPNHDTTAALAHPSPPTLTRTLLIVGGGLTSAQMVDVALARGFTSVALILRSSIKIRQFDFSLDLMGRNAARWYARFWMESSPQARLRMIQEERNGGSITPEYARRLKELESGGRLVIYEKTTVEKCEWVPERLDATGVPQDGDVQGKRPEEMGGEWKVALSGPSATTLDVSHIWLATGVVYDFNKEPVFQNLVHKYPVETVNGLPVLTNDLQLHKDLPFFLMSGYSALALGPVAANIQGGRVGAERIATKLWEMWEGEEEGEEAGRRGATTQRESEGRKGRTATRLARPRARWTLADVAANQANYFSALVDEDS</sequence>